<gene>
    <name evidence="1" type="ORF">NEOCIP111885_04157</name>
</gene>
<dbReference type="AlphaFoldDB" id="A0A9C7LCT1"/>
<comment type="caution">
    <text evidence="1">The sequence shown here is derived from an EMBL/GenBank/DDBJ whole genome shotgun (WGS) entry which is preliminary data.</text>
</comment>
<proteinExistence type="predicted"/>
<evidence type="ECO:0008006" key="3">
    <source>
        <dbReference type="Google" id="ProtNLM"/>
    </source>
</evidence>
<name>A0A9C7LCT1_9BACI</name>
<dbReference type="EMBL" id="CAKJTG010000034">
    <property type="protein sequence ID" value="CAG9610383.1"/>
    <property type="molecule type" value="Genomic_DNA"/>
</dbReference>
<dbReference type="Proteomes" id="UP000789845">
    <property type="component" value="Unassembled WGS sequence"/>
</dbReference>
<reference evidence="1" key="1">
    <citation type="submission" date="2021-10" db="EMBL/GenBank/DDBJ databases">
        <authorList>
            <person name="Criscuolo A."/>
        </authorList>
    </citation>
    <scope>NUCLEOTIDE SEQUENCE</scope>
    <source>
        <strain evidence="1">CIP111885</strain>
    </source>
</reference>
<dbReference type="InterPro" id="IPR035903">
    <property type="entry name" value="HesB-like_dom_sf"/>
</dbReference>
<sequence length="104" mass="12113">MKKMKVKINRNAAKVLNQLLSSEEYEGKMVRVFVSEKHGDHAHYDLTLDTPTEHDEIVKTDKEIDVLLDSREDLLDGVWIQYFFVPREEFVITNPSKGSHGHHH</sequence>
<evidence type="ECO:0000313" key="1">
    <source>
        <dbReference type="EMBL" id="CAG9610383.1"/>
    </source>
</evidence>
<keyword evidence="2" id="KW-1185">Reference proteome</keyword>
<accession>A0A9C7LCT1</accession>
<evidence type="ECO:0000313" key="2">
    <source>
        <dbReference type="Proteomes" id="UP000789845"/>
    </source>
</evidence>
<protein>
    <recommendedName>
        <fullName evidence="3">Iron-sulfur cluster assembly accessory protein</fullName>
    </recommendedName>
</protein>
<dbReference type="SUPFAM" id="SSF89360">
    <property type="entry name" value="HesB-like domain"/>
    <property type="match status" value="1"/>
</dbReference>
<organism evidence="1 2">
    <name type="scientific">Pseudoneobacillus rhizosphaerae</name>
    <dbReference type="NCBI Taxonomy" id="2880968"/>
    <lineage>
        <taxon>Bacteria</taxon>
        <taxon>Bacillati</taxon>
        <taxon>Bacillota</taxon>
        <taxon>Bacilli</taxon>
        <taxon>Bacillales</taxon>
        <taxon>Bacillaceae</taxon>
        <taxon>Pseudoneobacillus</taxon>
    </lineage>
</organism>
<dbReference type="Gene3D" id="2.60.300.12">
    <property type="entry name" value="HesB-like domain"/>
    <property type="match status" value="1"/>
</dbReference>